<accession>A0A7H8QX18</accession>
<evidence type="ECO:0000256" key="1">
    <source>
        <dbReference type="SAM" id="MobiDB-lite"/>
    </source>
</evidence>
<gene>
    <name evidence="2" type="ORF">TRUGW13939_05165</name>
</gene>
<protein>
    <submittedName>
        <fullName evidence="2">Uncharacterized protein</fullName>
    </submittedName>
</protein>
<dbReference type="KEGG" id="trg:TRUGW13939_05165"/>
<organism evidence="2 3">
    <name type="scientific">Talaromyces rugulosus</name>
    <name type="common">Penicillium rugulosum</name>
    <dbReference type="NCBI Taxonomy" id="121627"/>
    <lineage>
        <taxon>Eukaryota</taxon>
        <taxon>Fungi</taxon>
        <taxon>Dikarya</taxon>
        <taxon>Ascomycota</taxon>
        <taxon>Pezizomycotina</taxon>
        <taxon>Eurotiomycetes</taxon>
        <taxon>Eurotiomycetidae</taxon>
        <taxon>Eurotiales</taxon>
        <taxon>Trichocomaceae</taxon>
        <taxon>Talaromyces</taxon>
        <taxon>Talaromyces sect. Islandici</taxon>
    </lineage>
</organism>
<sequence>MFRIGRGTSCDACNTSNEQHLKRHREIAAMIRELDQRTVSDEEIYEAIHGYSEDLVDEDTNFMKRRTVRDLKLEQGIRLNQGKSTSQKKGIGGILNNLGIEKSVVTSPKKGATLISRLENAIVQDITISANESRGILKRQLGYYRYADWKAFQDMFQSLSLESKASSNDSEQFGNAGLFHSISVGIDKPPKDQTEWKSGKKK</sequence>
<name>A0A7H8QX18_TALRU</name>
<dbReference type="AlphaFoldDB" id="A0A7H8QX18"/>
<feature type="region of interest" description="Disordered" evidence="1">
    <location>
        <begin position="181"/>
        <end position="202"/>
    </location>
</feature>
<feature type="compositionally biased region" description="Basic and acidic residues" evidence="1">
    <location>
        <begin position="188"/>
        <end position="202"/>
    </location>
</feature>
<evidence type="ECO:0000313" key="2">
    <source>
        <dbReference type="EMBL" id="QKX58045.1"/>
    </source>
</evidence>
<proteinExistence type="predicted"/>
<reference evidence="3" key="1">
    <citation type="submission" date="2020-06" db="EMBL/GenBank/DDBJ databases">
        <title>A chromosome-scale genome assembly of Talaromyces rugulosus W13939.</title>
        <authorList>
            <person name="Wang B."/>
            <person name="Guo L."/>
            <person name="Ye K."/>
            <person name="Wang L."/>
        </authorList>
    </citation>
    <scope>NUCLEOTIDE SEQUENCE [LARGE SCALE GENOMIC DNA]</scope>
    <source>
        <strain evidence="3">W13939</strain>
    </source>
</reference>
<evidence type="ECO:0000313" key="3">
    <source>
        <dbReference type="Proteomes" id="UP000509510"/>
    </source>
</evidence>
<dbReference type="Proteomes" id="UP000509510">
    <property type="component" value="Chromosome III"/>
</dbReference>
<dbReference type="RefSeq" id="XP_035344223.1">
    <property type="nucleotide sequence ID" value="XM_035488330.1"/>
</dbReference>
<keyword evidence="3" id="KW-1185">Reference proteome</keyword>
<dbReference type="EMBL" id="CP055900">
    <property type="protein sequence ID" value="QKX58045.1"/>
    <property type="molecule type" value="Genomic_DNA"/>
</dbReference>
<dbReference type="OrthoDB" id="3642840at2759"/>
<dbReference type="GeneID" id="55992663"/>